<dbReference type="EMBL" id="SAYJ01000009">
    <property type="protein sequence ID" value="TXJ58448.1"/>
    <property type="molecule type" value="Genomic_DNA"/>
</dbReference>
<reference evidence="1 2" key="1">
    <citation type="journal article" date="1992" name="Lakartidningen">
        <title>[Penicillin V and not amoxicillin is the first choice preparation in acute otitis].</title>
        <authorList>
            <person name="Kamme C."/>
            <person name="Lundgren K."/>
            <person name="Prellner K."/>
        </authorList>
    </citation>
    <scope>NUCLEOTIDE SEQUENCE [LARGE SCALE GENOMIC DNA]</scope>
    <source>
        <strain evidence="1 2">PC2777IV</strain>
    </source>
</reference>
<gene>
    <name evidence="1" type="ORF">EPJ67_01700</name>
</gene>
<dbReference type="InterPro" id="IPR045425">
    <property type="entry name" value="DUF6508"/>
</dbReference>
<dbReference type="AlphaFoldDB" id="A0A5C8GAJ2"/>
<dbReference type="Pfam" id="PF20118">
    <property type="entry name" value="DUF6508"/>
    <property type="match status" value="1"/>
</dbReference>
<evidence type="ECO:0000313" key="1">
    <source>
        <dbReference type="EMBL" id="TXJ58448.1"/>
    </source>
</evidence>
<accession>A0A5C8GAJ2</accession>
<proteinExistence type="predicted"/>
<dbReference type="RefSeq" id="WP_147528011.1">
    <property type="nucleotide sequence ID" value="NZ_SAYJ01000009.1"/>
</dbReference>
<evidence type="ECO:0000313" key="2">
    <source>
        <dbReference type="Proteomes" id="UP000325013"/>
    </source>
</evidence>
<organism evidence="1 2">
    <name type="scientific">Brachyspira aalborgi</name>
    <dbReference type="NCBI Taxonomy" id="29522"/>
    <lineage>
        <taxon>Bacteria</taxon>
        <taxon>Pseudomonadati</taxon>
        <taxon>Spirochaetota</taxon>
        <taxon>Spirochaetia</taxon>
        <taxon>Brachyspirales</taxon>
        <taxon>Brachyspiraceae</taxon>
        <taxon>Brachyspira</taxon>
    </lineage>
</organism>
<name>A0A5C8GAJ2_9SPIR</name>
<protein>
    <submittedName>
        <fullName evidence="1">Uncharacterized protein</fullName>
    </submittedName>
</protein>
<sequence length="146" mass="17304">MGRFEILTKYIEPLKNEKEYGYPVNREGKRVTKEEDLYYYDENNAKVYTPPFYEYSDTVKSFTRDLVNFIFDTKNGDILPIKDVRTKDTKFDEKKIFSLDAASVLLLLNSPIKWERFCDGLLLRALENGRILKLLERLKEIDESQN</sequence>
<dbReference type="OrthoDB" id="9814572at2"/>
<dbReference type="Proteomes" id="UP000325013">
    <property type="component" value="Unassembled WGS sequence"/>
</dbReference>
<comment type="caution">
    <text evidence="1">The sequence shown here is derived from an EMBL/GenBank/DDBJ whole genome shotgun (WGS) entry which is preliminary data.</text>
</comment>